<sequence length="97" mass="10738">MHHTAHQDASIAKPQSSPPRQRDTLSDTGVMRILGEYPPPHEKAAHEELPAMRQCPLCSRNVPEASTVCKHCQCYVGPSPDYLTSLNGSTHKQRPQP</sequence>
<evidence type="ECO:0000256" key="1">
    <source>
        <dbReference type="SAM" id="MobiDB-lite"/>
    </source>
</evidence>
<keyword evidence="3" id="KW-1185">Reference proteome</keyword>
<name>A0A5C6BY09_9BACT</name>
<comment type="caution">
    <text evidence="2">The sequence shown here is derived from an EMBL/GenBank/DDBJ whole genome shotgun (WGS) entry which is preliminary data.</text>
</comment>
<organism evidence="2 3">
    <name type="scientific">Allorhodopirellula heiligendammensis</name>
    <dbReference type="NCBI Taxonomy" id="2714739"/>
    <lineage>
        <taxon>Bacteria</taxon>
        <taxon>Pseudomonadati</taxon>
        <taxon>Planctomycetota</taxon>
        <taxon>Planctomycetia</taxon>
        <taxon>Pirellulales</taxon>
        <taxon>Pirellulaceae</taxon>
        <taxon>Allorhodopirellula</taxon>
    </lineage>
</organism>
<dbReference type="EMBL" id="SJPU01000002">
    <property type="protein sequence ID" value="TWU16788.1"/>
    <property type="molecule type" value="Genomic_DNA"/>
</dbReference>
<dbReference type="AlphaFoldDB" id="A0A5C6BY09"/>
<dbReference type="Proteomes" id="UP000319908">
    <property type="component" value="Unassembled WGS sequence"/>
</dbReference>
<evidence type="ECO:0000313" key="2">
    <source>
        <dbReference type="EMBL" id="TWU16788.1"/>
    </source>
</evidence>
<protein>
    <submittedName>
        <fullName evidence="2">Uncharacterized protein</fullName>
    </submittedName>
</protein>
<evidence type="ECO:0000313" key="3">
    <source>
        <dbReference type="Proteomes" id="UP000319908"/>
    </source>
</evidence>
<gene>
    <name evidence="2" type="ORF">Poly21_39950</name>
</gene>
<reference evidence="2 3" key="1">
    <citation type="journal article" date="2020" name="Antonie Van Leeuwenhoek">
        <title>Rhodopirellula heiligendammensis sp. nov., Rhodopirellula pilleata sp. nov., and Rhodopirellula solitaria sp. nov. isolated from natural or artificial marine surfaces in Northern Germany and California, USA, and emended description of the genus Rhodopirellula.</title>
        <authorList>
            <person name="Kallscheuer N."/>
            <person name="Wiegand S."/>
            <person name="Jogler M."/>
            <person name="Boedeker C."/>
            <person name="Peeters S.H."/>
            <person name="Rast P."/>
            <person name="Heuer A."/>
            <person name="Jetten M.S.M."/>
            <person name="Rohde M."/>
            <person name="Jogler C."/>
        </authorList>
    </citation>
    <scope>NUCLEOTIDE SEQUENCE [LARGE SCALE GENOMIC DNA]</scope>
    <source>
        <strain evidence="2 3">Poly21</strain>
    </source>
</reference>
<accession>A0A5C6BY09</accession>
<feature type="region of interest" description="Disordered" evidence="1">
    <location>
        <begin position="1"/>
        <end position="45"/>
    </location>
</feature>
<proteinExistence type="predicted"/>